<dbReference type="InterPro" id="IPR020084">
    <property type="entry name" value="NUDIX_hydrolase_CS"/>
</dbReference>
<dbReference type="PANTHER" id="PTHR21340:SF0">
    <property type="entry name" value="BIS(5'-NUCLEOSYL)-TETRAPHOSPHATASE [ASYMMETRICAL]"/>
    <property type="match status" value="1"/>
</dbReference>
<dbReference type="PROSITE" id="PS00893">
    <property type="entry name" value="NUDIX_BOX"/>
    <property type="match status" value="1"/>
</dbReference>
<comment type="similarity">
    <text evidence="1 3">Belongs to the Nudix hydrolase family.</text>
</comment>
<keyword evidence="2 3" id="KW-0378">Hydrolase</keyword>
<evidence type="ECO:0000313" key="6">
    <source>
        <dbReference type="Proteomes" id="UP000823521"/>
    </source>
</evidence>
<dbReference type="InterPro" id="IPR020476">
    <property type="entry name" value="Nudix_hydrolase"/>
</dbReference>
<evidence type="ECO:0000313" key="5">
    <source>
        <dbReference type="EMBL" id="MBO4208154.1"/>
    </source>
</evidence>
<reference evidence="5 6" key="1">
    <citation type="submission" date="2019-12" db="EMBL/GenBank/DDBJ databases">
        <title>Whole genome sequencing of endophytic Actinobacterium Micromonospora sp. MPMI6T.</title>
        <authorList>
            <person name="Evv R."/>
            <person name="Podile A.R."/>
        </authorList>
    </citation>
    <scope>NUCLEOTIDE SEQUENCE [LARGE SCALE GENOMIC DNA]</scope>
    <source>
        <strain evidence="5 6">MPMI6</strain>
    </source>
</reference>
<dbReference type="SUPFAM" id="SSF55811">
    <property type="entry name" value="Nudix"/>
    <property type="match status" value="1"/>
</dbReference>
<dbReference type="Gene3D" id="3.90.79.10">
    <property type="entry name" value="Nucleoside Triphosphate Pyrophosphohydrolase"/>
    <property type="match status" value="1"/>
</dbReference>
<dbReference type="InterPro" id="IPR000086">
    <property type="entry name" value="NUDIX_hydrolase_dom"/>
</dbReference>
<evidence type="ECO:0000256" key="3">
    <source>
        <dbReference type="RuleBase" id="RU003476"/>
    </source>
</evidence>
<evidence type="ECO:0000259" key="4">
    <source>
        <dbReference type="PROSITE" id="PS51462"/>
    </source>
</evidence>
<dbReference type="InterPro" id="IPR015797">
    <property type="entry name" value="NUDIX_hydrolase-like_dom_sf"/>
</dbReference>
<keyword evidence="6" id="KW-1185">Reference proteome</keyword>
<dbReference type="PROSITE" id="PS51462">
    <property type="entry name" value="NUDIX"/>
    <property type="match status" value="1"/>
</dbReference>
<dbReference type="RefSeq" id="WP_208815124.1">
    <property type="nucleotide sequence ID" value="NZ_WVUH01000173.1"/>
</dbReference>
<dbReference type="PRINTS" id="PR00502">
    <property type="entry name" value="NUDIXFAMILY"/>
</dbReference>
<dbReference type="InterPro" id="IPR051325">
    <property type="entry name" value="Nudix_hydrolase_domain"/>
</dbReference>
<evidence type="ECO:0000256" key="1">
    <source>
        <dbReference type="ARBA" id="ARBA00005582"/>
    </source>
</evidence>
<name>A0ABS3VUD0_MICEH</name>
<gene>
    <name evidence="5" type="ORF">GSF22_19395</name>
</gene>
<dbReference type="Pfam" id="PF00293">
    <property type="entry name" value="NUDIX"/>
    <property type="match status" value="1"/>
</dbReference>
<proteinExistence type="inferred from homology"/>
<feature type="domain" description="Nudix hydrolase" evidence="4">
    <location>
        <begin position="40"/>
        <end position="170"/>
    </location>
</feature>
<protein>
    <submittedName>
        <fullName evidence="5">NUDIX domain-containing protein</fullName>
    </submittedName>
</protein>
<accession>A0ABS3VUD0</accession>
<dbReference type="Proteomes" id="UP000823521">
    <property type="component" value="Unassembled WGS sequence"/>
</dbReference>
<sequence length="182" mass="19900">MSRGELQRQSLEAALGDVAAAVVEFEGVAGWLAAVGSSPVDPLGAEVWVYDTDLTQVLLVCHPWRGWVPPGGRVEPGEPPRAAARRELFEETGVVADLLTRPAAVCVRSYHPDHPATTLGLSYAAIVDRAVPLLAEPGQPVAWMNLDHQWESCFSDDPSRIRRHAQWLARPARSQPRTRVRG</sequence>
<evidence type="ECO:0000256" key="2">
    <source>
        <dbReference type="ARBA" id="ARBA00022801"/>
    </source>
</evidence>
<organism evidence="5 6">
    <name type="scientific">Micromonospora echinofusca</name>
    <dbReference type="NCBI Taxonomy" id="47858"/>
    <lineage>
        <taxon>Bacteria</taxon>
        <taxon>Bacillati</taxon>
        <taxon>Actinomycetota</taxon>
        <taxon>Actinomycetes</taxon>
        <taxon>Micromonosporales</taxon>
        <taxon>Micromonosporaceae</taxon>
        <taxon>Micromonospora</taxon>
    </lineage>
</organism>
<dbReference type="EMBL" id="WVUH01000173">
    <property type="protein sequence ID" value="MBO4208154.1"/>
    <property type="molecule type" value="Genomic_DNA"/>
</dbReference>
<dbReference type="PANTHER" id="PTHR21340">
    <property type="entry name" value="DIADENOSINE 5,5-P1,P4-TETRAPHOSPHATE PYROPHOSPHOHYDROLASE MUTT"/>
    <property type="match status" value="1"/>
</dbReference>
<comment type="caution">
    <text evidence="5">The sequence shown here is derived from an EMBL/GenBank/DDBJ whole genome shotgun (WGS) entry which is preliminary data.</text>
</comment>